<feature type="compositionally biased region" description="Basic residues" evidence="1">
    <location>
        <begin position="364"/>
        <end position="384"/>
    </location>
</feature>
<feature type="compositionally biased region" description="Basic and acidic residues" evidence="1">
    <location>
        <begin position="418"/>
        <end position="430"/>
    </location>
</feature>
<gene>
    <name evidence="2" type="ORF">Tco_1044721</name>
</gene>
<protein>
    <submittedName>
        <fullName evidence="2">Uncharacterized protein</fullName>
    </submittedName>
</protein>
<feature type="compositionally biased region" description="Gly residues" evidence="1">
    <location>
        <begin position="312"/>
        <end position="363"/>
    </location>
</feature>
<feature type="region of interest" description="Disordered" evidence="1">
    <location>
        <begin position="481"/>
        <end position="510"/>
    </location>
</feature>
<proteinExistence type="predicted"/>
<dbReference type="EMBL" id="BQNB010018763">
    <property type="protein sequence ID" value="GJT77996.1"/>
    <property type="molecule type" value="Genomic_DNA"/>
</dbReference>
<feature type="region of interest" description="Disordered" evidence="1">
    <location>
        <begin position="293"/>
        <end position="438"/>
    </location>
</feature>
<reference evidence="2" key="1">
    <citation type="journal article" date="2022" name="Int. J. Mol. Sci.">
        <title>Draft Genome of Tanacetum Coccineum: Genomic Comparison of Closely Related Tanacetum-Family Plants.</title>
        <authorList>
            <person name="Yamashiro T."/>
            <person name="Shiraishi A."/>
            <person name="Nakayama K."/>
            <person name="Satake H."/>
        </authorList>
    </citation>
    <scope>NUCLEOTIDE SEQUENCE</scope>
</reference>
<keyword evidence="3" id="KW-1185">Reference proteome</keyword>
<accession>A0ABQ5GRZ3</accession>
<evidence type="ECO:0000313" key="3">
    <source>
        <dbReference type="Proteomes" id="UP001151760"/>
    </source>
</evidence>
<organism evidence="2 3">
    <name type="scientific">Tanacetum coccineum</name>
    <dbReference type="NCBI Taxonomy" id="301880"/>
    <lineage>
        <taxon>Eukaryota</taxon>
        <taxon>Viridiplantae</taxon>
        <taxon>Streptophyta</taxon>
        <taxon>Embryophyta</taxon>
        <taxon>Tracheophyta</taxon>
        <taxon>Spermatophyta</taxon>
        <taxon>Magnoliopsida</taxon>
        <taxon>eudicotyledons</taxon>
        <taxon>Gunneridae</taxon>
        <taxon>Pentapetalae</taxon>
        <taxon>asterids</taxon>
        <taxon>campanulids</taxon>
        <taxon>Asterales</taxon>
        <taxon>Asteraceae</taxon>
        <taxon>Asteroideae</taxon>
        <taxon>Anthemideae</taxon>
        <taxon>Anthemidinae</taxon>
        <taxon>Tanacetum</taxon>
    </lineage>
</organism>
<evidence type="ECO:0000313" key="2">
    <source>
        <dbReference type="EMBL" id="GJT77996.1"/>
    </source>
</evidence>
<evidence type="ECO:0000256" key="1">
    <source>
        <dbReference type="SAM" id="MobiDB-lite"/>
    </source>
</evidence>
<name>A0ABQ5GRZ3_9ASTR</name>
<dbReference type="PANTHER" id="PTHR31973">
    <property type="entry name" value="POLYPROTEIN, PUTATIVE-RELATED"/>
    <property type="match status" value="1"/>
</dbReference>
<dbReference type="Proteomes" id="UP001151760">
    <property type="component" value="Unassembled WGS sequence"/>
</dbReference>
<comment type="caution">
    <text evidence="2">The sequence shown here is derived from an EMBL/GenBank/DDBJ whole genome shotgun (WGS) entry which is preliminary data.</text>
</comment>
<dbReference type="PANTHER" id="PTHR31973:SF189">
    <property type="entry name" value="TRANSPOSASE, MUDR, PLANT, MULE TRANSPOSASE DOMAIN PROTEIN-RELATED"/>
    <property type="match status" value="1"/>
</dbReference>
<sequence>MTPVLRMSYEHLEQLKQALANDGVANGYQLWYAKNDWGGLLFYYGRSVEGGRCAESSKSAKSAPKYSKKGAKQALLESNPGLTCRLEVEEVSSGSNYFKRFYICFKGLKDWWLDGCRRIIGLDGCFLKHTCRVEELFYAKMDDLEYINLEAYEYLVARNPNSWCRAFFNLNVKCAAFENGISERYHKAILLQRSKPIITINWYVFPSAYEELELSGVPCIHAVAGYMHLNRDPDEGVHFSYSQEPPLPPIVMAIPGRPWKKRIKAAGENNSQVTRLGKQIRCSNCQGVGHNKASYENPSVPKPITIVKKGGGRGAMGAESGGRGQMGAESGGRGGMGSGIGAMGTDSGGRGGRSGGRATMGGVRGRRGGARGRRGGSRGGRRGGGRGSTSGLKLMDEDDIRQSMEDEYMQGLLDEQDDLRQKQEKEHQDKLDEEALQQAREEEFITKASINFMVNTQKSVTHGQPSSVEAASVQPAQSELAFAEGPSVQPAPSVLASDNAAKKKGKKKKE</sequence>
<reference evidence="2" key="2">
    <citation type="submission" date="2022-01" db="EMBL/GenBank/DDBJ databases">
        <authorList>
            <person name="Yamashiro T."/>
            <person name="Shiraishi A."/>
            <person name="Satake H."/>
            <person name="Nakayama K."/>
        </authorList>
    </citation>
    <scope>NUCLEOTIDE SEQUENCE</scope>
</reference>